<gene>
    <name evidence="2" type="ORF">CONPUDRAFT_85312</name>
</gene>
<accession>A0A5M3M8V1</accession>
<evidence type="ECO:0000256" key="1">
    <source>
        <dbReference type="SAM" id="MobiDB-lite"/>
    </source>
</evidence>
<dbReference type="RefSeq" id="XP_007774225.1">
    <property type="nucleotide sequence ID" value="XM_007776035.1"/>
</dbReference>
<dbReference type="GeneID" id="19210925"/>
<feature type="compositionally biased region" description="Basic and acidic residues" evidence="1">
    <location>
        <begin position="95"/>
        <end position="104"/>
    </location>
</feature>
<dbReference type="Proteomes" id="UP000053558">
    <property type="component" value="Unassembled WGS sequence"/>
</dbReference>
<organism evidence="2 3">
    <name type="scientific">Coniophora puteana (strain RWD-64-598)</name>
    <name type="common">Brown rot fungus</name>
    <dbReference type="NCBI Taxonomy" id="741705"/>
    <lineage>
        <taxon>Eukaryota</taxon>
        <taxon>Fungi</taxon>
        <taxon>Dikarya</taxon>
        <taxon>Basidiomycota</taxon>
        <taxon>Agaricomycotina</taxon>
        <taxon>Agaricomycetes</taxon>
        <taxon>Agaricomycetidae</taxon>
        <taxon>Boletales</taxon>
        <taxon>Coniophorineae</taxon>
        <taxon>Coniophoraceae</taxon>
        <taxon>Coniophora</taxon>
    </lineage>
</organism>
<comment type="caution">
    <text evidence="2">The sequence shown here is derived from an EMBL/GenBank/DDBJ whole genome shotgun (WGS) entry which is preliminary data.</text>
</comment>
<proteinExistence type="predicted"/>
<evidence type="ECO:0000313" key="3">
    <source>
        <dbReference type="Proteomes" id="UP000053558"/>
    </source>
</evidence>
<name>A0A5M3M8V1_CONPW</name>
<feature type="non-terminal residue" evidence="2">
    <location>
        <position position="104"/>
    </location>
</feature>
<feature type="region of interest" description="Disordered" evidence="1">
    <location>
        <begin position="22"/>
        <end position="104"/>
    </location>
</feature>
<sequence length="104" mass="11099">MKHTANPSVLLSRTTLSLHARSLAIPRSSSHAHSRLRPQSSTASASMRRGSKYTNESAGGVRPPPNSAGLDDRRPVSAAMASTRVCDMAGRAASRRPESSKEEM</sequence>
<dbReference type="AlphaFoldDB" id="A0A5M3M8V1"/>
<keyword evidence="3" id="KW-1185">Reference proteome</keyword>
<reference evidence="3" key="1">
    <citation type="journal article" date="2012" name="Science">
        <title>The Paleozoic origin of enzymatic lignin decomposition reconstructed from 31 fungal genomes.</title>
        <authorList>
            <person name="Floudas D."/>
            <person name="Binder M."/>
            <person name="Riley R."/>
            <person name="Barry K."/>
            <person name="Blanchette R.A."/>
            <person name="Henrissat B."/>
            <person name="Martinez A.T."/>
            <person name="Otillar R."/>
            <person name="Spatafora J.W."/>
            <person name="Yadav J.S."/>
            <person name="Aerts A."/>
            <person name="Benoit I."/>
            <person name="Boyd A."/>
            <person name="Carlson A."/>
            <person name="Copeland A."/>
            <person name="Coutinho P.M."/>
            <person name="de Vries R.P."/>
            <person name="Ferreira P."/>
            <person name="Findley K."/>
            <person name="Foster B."/>
            <person name="Gaskell J."/>
            <person name="Glotzer D."/>
            <person name="Gorecki P."/>
            <person name="Heitman J."/>
            <person name="Hesse C."/>
            <person name="Hori C."/>
            <person name="Igarashi K."/>
            <person name="Jurgens J.A."/>
            <person name="Kallen N."/>
            <person name="Kersten P."/>
            <person name="Kohler A."/>
            <person name="Kuees U."/>
            <person name="Kumar T.K.A."/>
            <person name="Kuo A."/>
            <person name="LaButti K."/>
            <person name="Larrondo L.F."/>
            <person name="Lindquist E."/>
            <person name="Ling A."/>
            <person name="Lombard V."/>
            <person name="Lucas S."/>
            <person name="Lundell T."/>
            <person name="Martin R."/>
            <person name="McLaughlin D.J."/>
            <person name="Morgenstern I."/>
            <person name="Morin E."/>
            <person name="Murat C."/>
            <person name="Nagy L.G."/>
            <person name="Nolan M."/>
            <person name="Ohm R.A."/>
            <person name="Patyshakuliyeva A."/>
            <person name="Rokas A."/>
            <person name="Ruiz-Duenas F.J."/>
            <person name="Sabat G."/>
            <person name="Salamov A."/>
            <person name="Samejima M."/>
            <person name="Schmutz J."/>
            <person name="Slot J.C."/>
            <person name="St John F."/>
            <person name="Stenlid J."/>
            <person name="Sun H."/>
            <person name="Sun S."/>
            <person name="Syed K."/>
            <person name="Tsang A."/>
            <person name="Wiebenga A."/>
            <person name="Young D."/>
            <person name="Pisabarro A."/>
            <person name="Eastwood D.C."/>
            <person name="Martin F."/>
            <person name="Cullen D."/>
            <person name="Grigoriev I.V."/>
            <person name="Hibbett D.S."/>
        </authorList>
    </citation>
    <scope>NUCLEOTIDE SEQUENCE [LARGE SCALE GENOMIC DNA]</scope>
    <source>
        <strain evidence="3">RWD-64-598 SS2</strain>
    </source>
</reference>
<dbReference type="EMBL" id="JH711588">
    <property type="protein sequence ID" value="EIW75507.1"/>
    <property type="molecule type" value="Genomic_DNA"/>
</dbReference>
<evidence type="ECO:0000313" key="2">
    <source>
        <dbReference type="EMBL" id="EIW75507.1"/>
    </source>
</evidence>
<dbReference type="KEGG" id="cput:CONPUDRAFT_85312"/>
<protein>
    <submittedName>
        <fullName evidence="2">Uncharacterized protein</fullName>
    </submittedName>
</protein>